<reference evidence="1" key="1">
    <citation type="submission" date="2020-02" db="EMBL/GenBank/DDBJ databases">
        <authorList>
            <person name="Meier V. D."/>
        </authorList>
    </citation>
    <scope>NUCLEOTIDE SEQUENCE</scope>
    <source>
        <strain evidence="1">AVDCRST_MAG81</strain>
    </source>
</reference>
<proteinExistence type="predicted"/>
<accession>A0A6J4VZE6</accession>
<protein>
    <submittedName>
        <fullName evidence="1">Uncharacterized protein</fullName>
    </submittedName>
</protein>
<sequence>MRTFEPLEPSEIFKNYPDTEFDGDGVYQCIDLQIENNGLPLTMMTSLLTITRFRRAMKYLIAAVGVAVLILLPQPPRTKELPQLLHDFAQENLEKFYQDFRETDLQSNPDYQPESTNEKEP</sequence>
<dbReference type="EMBL" id="CADCWO010000253">
    <property type="protein sequence ID" value="CAA9589880.1"/>
    <property type="molecule type" value="Genomic_DNA"/>
</dbReference>
<gene>
    <name evidence="1" type="ORF">AVDCRST_MAG81-4907</name>
</gene>
<evidence type="ECO:0000313" key="1">
    <source>
        <dbReference type="EMBL" id="CAA9589880.1"/>
    </source>
</evidence>
<organism evidence="1">
    <name type="scientific">uncultured Synechococcales cyanobacterium</name>
    <dbReference type="NCBI Taxonomy" id="1936017"/>
    <lineage>
        <taxon>Bacteria</taxon>
        <taxon>Bacillati</taxon>
        <taxon>Cyanobacteriota</taxon>
        <taxon>Cyanophyceae</taxon>
        <taxon>Synechococcales</taxon>
        <taxon>environmental samples</taxon>
    </lineage>
</organism>
<name>A0A6J4VZE6_9CYAN</name>
<dbReference type="AlphaFoldDB" id="A0A6J4VZE6"/>